<comment type="caution">
    <text evidence="1">The sequence shown here is derived from an EMBL/GenBank/DDBJ whole genome shotgun (WGS) entry which is preliminary data.</text>
</comment>
<dbReference type="Proteomes" id="UP001223586">
    <property type="component" value="Unassembled WGS sequence"/>
</dbReference>
<dbReference type="EMBL" id="JAUSTT010000016">
    <property type="protein sequence ID" value="MDQ0176925.1"/>
    <property type="molecule type" value="Genomic_DNA"/>
</dbReference>
<dbReference type="GO" id="GO:0051301">
    <property type="term" value="P:cell division"/>
    <property type="evidence" value="ECO:0007669"/>
    <property type="project" value="UniProtKB-KW"/>
</dbReference>
<evidence type="ECO:0000313" key="1">
    <source>
        <dbReference type="EMBL" id="MDQ0176925.1"/>
    </source>
</evidence>
<keyword evidence="1" id="KW-0132">Cell division</keyword>
<reference evidence="1 2" key="1">
    <citation type="submission" date="2023-07" db="EMBL/GenBank/DDBJ databases">
        <title>Genomic Encyclopedia of Type Strains, Phase IV (KMG-IV): sequencing the most valuable type-strain genomes for metagenomic binning, comparative biology and taxonomic classification.</title>
        <authorList>
            <person name="Goeker M."/>
        </authorList>
    </citation>
    <scope>NUCLEOTIDE SEQUENCE [LARGE SCALE GENOMIC DNA]</scope>
    <source>
        <strain evidence="1 2">DSM 23837</strain>
    </source>
</reference>
<proteinExistence type="predicted"/>
<keyword evidence="1" id="KW-0131">Cell cycle</keyword>
<organism evidence="1 2">
    <name type="scientific">Bacillus chungangensis</name>
    <dbReference type="NCBI Taxonomy" id="587633"/>
    <lineage>
        <taxon>Bacteria</taxon>
        <taxon>Bacillati</taxon>
        <taxon>Bacillota</taxon>
        <taxon>Bacilli</taxon>
        <taxon>Bacillales</taxon>
        <taxon>Bacillaceae</taxon>
        <taxon>Bacillus</taxon>
    </lineage>
</organism>
<sequence>MPIIMVISIIIVFAVLAITIFVTTKAYSFQHTVDPIPDKPVEKSIDASIESRNQEKMEG</sequence>
<protein>
    <submittedName>
        <fullName evidence="1">Cell division protein FtsL</fullName>
    </submittedName>
</protein>
<dbReference type="NCBIfam" id="NF033232">
    <property type="entry name" value="small_YtzI"/>
    <property type="match status" value="1"/>
</dbReference>
<accession>A0ABT9WW01</accession>
<dbReference type="RefSeq" id="WP_307230465.1">
    <property type="nucleotide sequence ID" value="NZ_JAUSTT010000016.1"/>
</dbReference>
<name>A0ABT9WW01_9BACI</name>
<evidence type="ECO:0000313" key="2">
    <source>
        <dbReference type="Proteomes" id="UP001223586"/>
    </source>
</evidence>
<dbReference type="InterPro" id="IPR047753">
    <property type="entry name" value="YtzI-like"/>
</dbReference>
<keyword evidence="2" id="KW-1185">Reference proteome</keyword>
<gene>
    <name evidence="1" type="ORF">J2S08_002783</name>
</gene>